<organism evidence="10">
    <name type="scientific">Streptomyces sp. NBC_00093</name>
    <dbReference type="NCBI Taxonomy" id="2975649"/>
    <lineage>
        <taxon>Bacteria</taxon>
        <taxon>Bacillati</taxon>
        <taxon>Actinomycetota</taxon>
        <taxon>Actinomycetes</taxon>
        <taxon>Kitasatosporales</taxon>
        <taxon>Streptomycetaceae</taxon>
        <taxon>Streptomyces</taxon>
    </lineage>
</organism>
<sequence>MPDDSTTAAVLAAIAVAAFVCALFGAVARALRQPPVIGQILAGIALGPSLLGRLPGDPTASLFPAHVLPYLAMLGQVAVTVFMFSVGHELTAHRRQAAGRAVVAVAAGALLVPMCLGAAMAVLGRAQFGAAGEPRAGSGTFVLFMAVAVSITALPVLAAIVRDRALDGTRAGTVALASSGLMDAVAWLALAAITLGATTSDGRRSGMQQVGLRLVLLLVLAAVLLGVVRPLLSRWMRDPATAPYHLPVAFALAAGAAAATTALGLHAVFGGLLAGAAMPHPDKDPEPSSGQTFAPGSDRAPVPFLAASIHAVESLLLPLFFITTGLALDVGSLHPGDFVLLAVICVIACAGKLGGGYLGARFGGLARQPSATVAALLNTRGLTELIALNLGLASGIIHSRLFTVLVLMALITTLMTSPLLSALGHRANPPRERGSDRTRVLTDVM</sequence>
<dbReference type="InterPro" id="IPR038770">
    <property type="entry name" value="Na+/solute_symporter_sf"/>
</dbReference>
<feature type="transmembrane region" description="Helical" evidence="8">
    <location>
        <begin position="6"/>
        <end position="28"/>
    </location>
</feature>
<comment type="subcellular location">
    <subcellularLocation>
        <location evidence="1">Membrane</location>
        <topology evidence="1">Multi-pass membrane protein</topology>
    </subcellularLocation>
</comment>
<accession>A0AAU1ZSF9</accession>
<dbReference type="Gene3D" id="1.20.1530.20">
    <property type="match status" value="1"/>
</dbReference>
<evidence type="ECO:0000256" key="7">
    <source>
        <dbReference type="SAM" id="MobiDB-lite"/>
    </source>
</evidence>
<dbReference type="PANTHER" id="PTHR32468">
    <property type="entry name" value="CATION/H + ANTIPORTER"/>
    <property type="match status" value="1"/>
</dbReference>
<feature type="transmembrane region" description="Helical" evidence="8">
    <location>
        <begin position="67"/>
        <end position="86"/>
    </location>
</feature>
<proteinExistence type="predicted"/>
<dbReference type="GO" id="GO:0015297">
    <property type="term" value="F:antiporter activity"/>
    <property type="evidence" value="ECO:0007669"/>
    <property type="project" value="InterPro"/>
</dbReference>
<feature type="transmembrane region" description="Helical" evidence="8">
    <location>
        <begin position="35"/>
        <end position="55"/>
    </location>
</feature>
<evidence type="ECO:0000256" key="4">
    <source>
        <dbReference type="ARBA" id="ARBA00022989"/>
    </source>
</evidence>
<evidence type="ECO:0000256" key="8">
    <source>
        <dbReference type="SAM" id="Phobius"/>
    </source>
</evidence>
<feature type="region of interest" description="Disordered" evidence="7">
    <location>
        <begin position="425"/>
        <end position="445"/>
    </location>
</feature>
<feature type="transmembrane region" description="Helical" evidence="8">
    <location>
        <begin position="304"/>
        <end position="326"/>
    </location>
</feature>
<keyword evidence="6 8" id="KW-0472">Membrane</keyword>
<dbReference type="Pfam" id="PF00999">
    <property type="entry name" value="Na_H_Exchanger"/>
    <property type="match status" value="1"/>
</dbReference>
<evidence type="ECO:0000256" key="3">
    <source>
        <dbReference type="ARBA" id="ARBA00022692"/>
    </source>
</evidence>
<gene>
    <name evidence="10" type="ORF">OHA22_05260</name>
</gene>
<dbReference type="InterPro" id="IPR006153">
    <property type="entry name" value="Cation/H_exchanger_TM"/>
</dbReference>
<dbReference type="PANTHER" id="PTHR32468:SF0">
    <property type="entry name" value="K(+)_H(+) ANTIPORTER 1"/>
    <property type="match status" value="1"/>
</dbReference>
<evidence type="ECO:0000256" key="2">
    <source>
        <dbReference type="ARBA" id="ARBA00022448"/>
    </source>
</evidence>
<feature type="transmembrane region" description="Helical" evidence="8">
    <location>
        <begin position="173"/>
        <end position="198"/>
    </location>
</feature>
<dbReference type="AlphaFoldDB" id="A0AAU1ZSF9"/>
<dbReference type="InterPro" id="IPR050794">
    <property type="entry name" value="CPA2_transporter"/>
</dbReference>
<evidence type="ECO:0000256" key="5">
    <source>
        <dbReference type="ARBA" id="ARBA00023065"/>
    </source>
</evidence>
<dbReference type="EMBL" id="CP108222">
    <property type="protein sequence ID" value="WTT14972.1"/>
    <property type="molecule type" value="Genomic_DNA"/>
</dbReference>
<evidence type="ECO:0000259" key="9">
    <source>
        <dbReference type="Pfam" id="PF00999"/>
    </source>
</evidence>
<keyword evidence="4 8" id="KW-1133">Transmembrane helix</keyword>
<evidence type="ECO:0000256" key="1">
    <source>
        <dbReference type="ARBA" id="ARBA00004141"/>
    </source>
</evidence>
<feature type="transmembrane region" description="Helical" evidence="8">
    <location>
        <begin position="98"/>
        <end position="121"/>
    </location>
</feature>
<keyword evidence="3 8" id="KW-0812">Transmembrane</keyword>
<evidence type="ECO:0000313" key="10">
    <source>
        <dbReference type="EMBL" id="WTT14972.1"/>
    </source>
</evidence>
<keyword evidence="2" id="KW-0813">Transport</keyword>
<reference evidence="10" key="1">
    <citation type="submission" date="2022-10" db="EMBL/GenBank/DDBJ databases">
        <title>The complete genomes of actinobacterial strains from the NBC collection.</title>
        <authorList>
            <person name="Joergensen T.S."/>
            <person name="Alvarez Arevalo M."/>
            <person name="Sterndorff E.B."/>
            <person name="Faurdal D."/>
            <person name="Vuksanovic O."/>
            <person name="Mourched A.-S."/>
            <person name="Charusanti P."/>
            <person name="Shaw S."/>
            <person name="Blin K."/>
            <person name="Weber T."/>
        </authorList>
    </citation>
    <scope>NUCLEOTIDE SEQUENCE</scope>
    <source>
        <strain evidence="10">NBC_00093</strain>
    </source>
</reference>
<keyword evidence="5" id="KW-0406">Ion transport</keyword>
<dbReference type="GO" id="GO:1902600">
    <property type="term" value="P:proton transmembrane transport"/>
    <property type="evidence" value="ECO:0007669"/>
    <property type="project" value="InterPro"/>
</dbReference>
<feature type="compositionally biased region" description="Basic and acidic residues" evidence="7">
    <location>
        <begin position="429"/>
        <end position="445"/>
    </location>
</feature>
<feature type="transmembrane region" description="Helical" evidence="8">
    <location>
        <begin position="141"/>
        <end position="161"/>
    </location>
</feature>
<feature type="transmembrane region" description="Helical" evidence="8">
    <location>
        <begin position="338"/>
        <end position="360"/>
    </location>
</feature>
<feature type="transmembrane region" description="Helical" evidence="8">
    <location>
        <begin position="210"/>
        <end position="232"/>
    </location>
</feature>
<name>A0AAU1ZSF9_9ACTN</name>
<evidence type="ECO:0000256" key="6">
    <source>
        <dbReference type="ARBA" id="ARBA00023136"/>
    </source>
</evidence>
<feature type="domain" description="Cation/H+ exchanger transmembrane" evidence="9">
    <location>
        <begin position="18"/>
        <end position="420"/>
    </location>
</feature>
<protein>
    <submittedName>
        <fullName evidence="10">Cation:proton antiporter</fullName>
    </submittedName>
</protein>
<feature type="transmembrane region" description="Helical" evidence="8">
    <location>
        <begin position="244"/>
        <end position="269"/>
    </location>
</feature>
<dbReference type="GO" id="GO:0016020">
    <property type="term" value="C:membrane"/>
    <property type="evidence" value="ECO:0007669"/>
    <property type="project" value="UniProtKB-SubCell"/>
</dbReference>
<feature type="transmembrane region" description="Helical" evidence="8">
    <location>
        <begin position="401"/>
        <end position="423"/>
    </location>
</feature>